<dbReference type="eggNOG" id="KOG1347">
    <property type="taxonomic scope" value="Eukaryota"/>
</dbReference>
<dbReference type="Pfam" id="PF01554">
    <property type="entry name" value="MatE"/>
    <property type="match status" value="1"/>
</dbReference>
<dbReference type="AlphaFoldDB" id="W1PDF3"/>
<dbReference type="InterPro" id="IPR002528">
    <property type="entry name" value="MATE_fam"/>
</dbReference>
<proteinExistence type="inferred from homology"/>
<dbReference type="GO" id="GO:0015297">
    <property type="term" value="F:antiporter activity"/>
    <property type="evidence" value="ECO:0007669"/>
    <property type="project" value="InterPro"/>
</dbReference>
<dbReference type="HOGENOM" id="CLU_160923_0_0_1"/>
<dbReference type="Gramene" id="ERN05651">
    <property type="protein sequence ID" value="ERN05651"/>
    <property type="gene ID" value="AMTR_s00006p00130730"/>
</dbReference>
<accession>W1PDF3</accession>
<name>W1PDF3_AMBTC</name>
<dbReference type="PANTHER" id="PTHR11206">
    <property type="entry name" value="MULTIDRUG RESISTANCE PROTEIN"/>
    <property type="match status" value="1"/>
</dbReference>
<dbReference type="GO" id="GO:0042910">
    <property type="term" value="F:xenobiotic transmembrane transporter activity"/>
    <property type="evidence" value="ECO:0007669"/>
    <property type="project" value="InterPro"/>
</dbReference>
<reference evidence="3" key="1">
    <citation type="journal article" date="2013" name="Science">
        <title>The Amborella genome and the evolution of flowering plants.</title>
        <authorList>
            <consortium name="Amborella Genome Project"/>
        </authorList>
    </citation>
    <scope>NUCLEOTIDE SEQUENCE [LARGE SCALE GENOMIC DNA]</scope>
</reference>
<keyword evidence="3" id="KW-1185">Reference proteome</keyword>
<dbReference type="Proteomes" id="UP000017836">
    <property type="component" value="Unassembled WGS sequence"/>
</dbReference>
<sequence length="112" mass="11958">MDGDGSLNSSLVIRSWEDESAKELDFVDGSKWRKEDVLGELKKQVALGGPLVTANLLQKCMQIVSVMFVGHLGELPLAGASMATSFANAIGFSVLVCPPISLSLNFGVFRIS</sequence>
<organism evidence="2 3">
    <name type="scientific">Amborella trichopoda</name>
    <dbReference type="NCBI Taxonomy" id="13333"/>
    <lineage>
        <taxon>Eukaryota</taxon>
        <taxon>Viridiplantae</taxon>
        <taxon>Streptophyta</taxon>
        <taxon>Embryophyta</taxon>
        <taxon>Tracheophyta</taxon>
        <taxon>Spermatophyta</taxon>
        <taxon>Magnoliopsida</taxon>
        <taxon>Amborellales</taxon>
        <taxon>Amborellaceae</taxon>
        <taxon>Amborella</taxon>
    </lineage>
</organism>
<comment type="similarity">
    <text evidence="1">Belongs to the multi antimicrobial extrusion (MATE) (TC 2.A.66.1) family.</text>
</comment>
<dbReference type="EMBL" id="KI393980">
    <property type="protein sequence ID" value="ERN05651.1"/>
    <property type="molecule type" value="Genomic_DNA"/>
</dbReference>
<evidence type="ECO:0000313" key="2">
    <source>
        <dbReference type="EMBL" id="ERN05651.1"/>
    </source>
</evidence>
<dbReference type="GO" id="GO:0016020">
    <property type="term" value="C:membrane"/>
    <property type="evidence" value="ECO:0007669"/>
    <property type="project" value="InterPro"/>
</dbReference>
<evidence type="ECO:0000313" key="3">
    <source>
        <dbReference type="Proteomes" id="UP000017836"/>
    </source>
</evidence>
<evidence type="ECO:0000256" key="1">
    <source>
        <dbReference type="ARBA" id="ARBA00010199"/>
    </source>
</evidence>
<gene>
    <name evidence="2" type="ORF">AMTR_s00006p00130730</name>
</gene>
<protein>
    <submittedName>
        <fullName evidence="2">Uncharacterized protein</fullName>
    </submittedName>
</protein>